<keyword evidence="2" id="KW-1185">Reference proteome</keyword>
<name>A0AAV0QR07_9ROSI</name>
<comment type="caution">
    <text evidence="1">The sequence shown here is derived from an EMBL/GenBank/DDBJ whole genome shotgun (WGS) entry which is preliminary data.</text>
</comment>
<dbReference type="EMBL" id="CAMGYJ010000010">
    <property type="protein sequence ID" value="CAI0546507.1"/>
    <property type="molecule type" value="Genomic_DNA"/>
</dbReference>
<proteinExistence type="predicted"/>
<organism evidence="1 2">
    <name type="scientific">Linum tenue</name>
    <dbReference type="NCBI Taxonomy" id="586396"/>
    <lineage>
        <taxon>Eukaryota</taxon>
        <taxon>Viridiplantae</taxon>
        <taxon>Streptophyta</taxon>
        <taxon>Embryophyta</taxon>
        <taxon>Tracheophyta</taxon>
        <taxon>Spermatophyta</taxon>
        <taxon>Magnoliopsida</taxon>
        <taxon>eudicotyledons</taxon>
        <taxon>Gunneridae</taxon>
        <taxon>Pentapetalae</taxon>
        <taxon>rosids</taxon>
        <taxon>fabids</taxon>
        <taxon>Malpighiales</taxon>
        <taxon>Linaceae</taxon>
        <taxon>Linum</taxon>
    </lineage>
</organism>
<dbReference type="AlphaFoldDB" id="A0AAV0QR07"/>
<accession>A0AAV0QR07</accession>
<dbReference type="Proteomes" id="UP001154282">
    <property type="component" value="Unassembled WGS sequence"/>
</dbReference>
<evidence type="ECO:0000313" key="1">
    <source>
        <dbReference type="EMBL" id="CAI0546507.1"/>
    </source>
</evidence>
<protein>
    <submittedName>
        <fullName evidence="1">Uncharacterized protein</fullName>
    </submittedName>
</protein>
<sequence>MNVYCLRFVPEDWRGMLETICSLVQQQGTVNSSIVGGLWSWYIALLWRERSCRVFNSSSKSIEELNQQLQEEIHCCSLENKKL</sequence>
<reference evidence="1" key="1">
    <citation type="submission" date="2022-08" db="EMBL/GenBank/DDBJ databases">
        <authorList>
            <person name="Gutierrez-Valencia J."/>
        </authorList>
    </citation>
    <scope>NUCLEOTIDE SEQUENCE</scope>
</reference>
<evidence type="ECO:0000313" key="2">
    <source>
        <dbReference type="Proteomes" id="UP001154282"/>
    </source>
</evidence>
<gene>
    <name evidence="1" type="ORF">LITE_LOCUS43996</name>
</gene>